<gene>
    <name evidence="2" type="ORF">PCOR1329_LOCUS61838</name>
</gene>
<reference evidence="2" key="1">
    <citation type="submission" date="2023-10" db="EMBL/GenBank/DDBJ databases">
        <authorList>
            <person name="Chen Y."/>
            <person name="Shah S."/>
            <person name="Dougan E. K."/>
            <person name="Thang M."/>
            <person name="Chan C."/>
        </authorList>
    </citation>
    <scope>NUCLEOTIDE SEQUENCE [LARGE SCALE GENOMIC DNA]</scope>
</reference>
<evidence type="ECO:0000313" key="2">
    <source>
        <dbReference type="EMBL" id="CAK0877930.1"/>
    </source>
</evidence>
<comment type="caution">
    <text evidence="2">The sequence shown here is derived from an EMBL/GenBank/DDBJ whole genome shotgun (WGS) entry which is preliminary data.</text>
</comment>
<evidence type="ECO:0000256" key="1">
    <source>
        <dbReference type="SAM" id="SignalP"/>
    </source>
</evidence>
<feature type="signal peptide" evidence="1">
    <location>
        <begin position="1"/>
        <end position="26"/>
    </location>
</feature>
<sequence length="125" mass="12397">MARSGRCPLLPLALLAALAAWAGAPAFVPAPRGVPGAALAAGAAGAVPFAAYAEVIDVPEVGSSVGLAGLYEPIMLGIVLCLDGPHSDCHHPPGPPGGGLAAVQEGPHPRTLKMPVARRLGSFIL</sequence>
<dbReference type="EMBL" id="CAUYUJ010017789">
    <property type="protein sequence ID" value="CAK0877930.1"/>
    <property type="molecule type" value="Genomic_DNA"/>
</dbReference>
<name>A0ABN9VWF2_9DINO</name>
<keyword evidence="3" id="KW-1185">Reference proteome</keyword>
<keyword evidence="1" id="KW-0732">Signal</keyword>
<organism evidence="2 3">
    <name type="scientific">Prorocentrum cordatum</name>
    <dbReference type="NCBI Taxonomy" id="2364126"/>
    <lineage>
        <taxon>Eukaryota</taxon>
        <taxon>Sar</taxon>
        <taxon>Alveolata</taxon>
        <taxon>Dinophyceae</taxon>
        <taxon>Prorocentrales</taxon>
        <taxon>Prorocentraceae</taxon>
        <taxon>Prorocentrum</taxon>
    </lineage>
</organism>
<proteinExistence type="predicted"/>
<evidence type="ECO:0000313" key="3">
    <source>
        <dbReference type="Proteomes" id="UP001189429"/>
    </source>
</evidence>
<protein>
    <submittedName>
        <fullName evidence="2">Uncharacterized protein</fullName>
    </submittedName>
</protein>
<accession>A0ABN9VWF2</accession>
<dbReference type="Proteomes" id="UP001189429">
    <property type="component" value="Unassembled WGS sequence"/>
</dbReference>
<feature type="chain" id="PRO_5045273049" evidence="1">
    <location>
        <begin position="27"/>
        <end position="125"/>
    </location>
</feature>